<accession>A0A2S8AED0</accession>
<dbReference type="GO" id="GO:0016020">
    <property type="term" value="C:membrane"/>
    <property type="evidence" value="ECO:0007669"/>
    <property type="project" value="UniProtKB-SubCell"/>
</dbReference>
<sequence>MIMNHSSFNSDNFQLKRIPYLKIILCCLLCLPIGILSIILYAKSKIYWKKNKYEKALELSDKAKEWAINGILISFVLFFTYIILSSINVLPNYEKHLLELKDIFYK</sequence>
<protein>
    <recommendedName>
        <fullName evidence="8">Interferon-induced transmembrane protein</fullName>
    </recommendedName>
</protein>
<keyword evidence="3 5" id="KW-1133">Transmembrane helix</keyword>
<gene>
    <name evidence="6" type="ORF">C4S77_04765</name>
</gene>
<dbReference type="Proteomes" id="UP000238042">
    <property type="component" value="Unassembled WGS sequence"/>
</dbReference>
<comment type="caution">
    <text evidence="6">The sequence shown here is derived from an EMBL/GenBank/DDBJ whole genome shotgun (WGS) entry which is preliminary data.</text>
</comment>
<keyword evidence="7" id="KW-1185">Reference proteome</keyword>
<keyword evidence="4 5" id="KW-0472">Membrane</keyword>
<evidence type="ECO:0008006" key="8">
    <source>
        <dbReference type="Google" id="ProtNLM"/>
    </source>
</evidence>
<evidence type="ECO:0000256" key="5">
    <source>
        <dbReference type="SAM" id="Phobius"/>
    </source>
</evidence>
<organism evidence="6 7">
    <name type="scientific">Apibacter adventoris</name>
    <dbReference type="NCBI Taxonomy" id="1679466"/>
    <lineage>
        <taxon>Bacteria</taxon>
        <taxon>Pseudomonadati</taxon>
        <taxon>Bacteroidota</taxon>
        <taxon>Flavobacteriia</taxon>
        <taxon>Flavobacteriales</taxon>
        <taxon>Weeksellaceae</taxon>
        <taxon>Apibacter</taxon>
    </lineage>
</organism>
<feature type="transmembrane region" description="Helical" evidence="5">
    <location>
        <begin position="63"/>
        <end position="84"/>
    </location>
</feature>
<dbReference type="Pfam" id="PF04505">
    <property type="entry name" value="CD225"/>
    <property type="match status" value="1"/>
</dbReference>
<evidence type="ECO:0000256" key="3">
    <source>
        <dbReference type="ARBA" id="ARBA00022989"/>
    </source>
</evidence>
<dbReference type="EMBL" id="PSZM01000034">
    <property type="protein sequence ID" value="PQL93459.1"/>
    <property type="molecule type" value="Genomic_DNA"/>
</dbReference>
<evidence type="ECO:0000256" key="2">
    <source>
        <dbReference type="ARBA" id="ARBA00022692"/>
    </source>
</evidence>
<comment type="subcellular location">
    <subcellularLocation>
        <location evidence="1">Membrane</location>
    </subcellularLocation>
</comment>
<keyword evidence="2 5" id="KW-0812">Transmembrane</keyword>
<dbReference type="InterPro" id="IPR007593">
    <property type="entry name" value="CD225/Dispanin_fam"/>
</dbReference>
<evidence type="ECO:0000256" key="1">
    <source>
        <dbReference type="ARBA" id="ARBA00004370"/>
    </source>
</evidence>
<evidence type="ECO:0000313" key="6">
    <source>
        <dbReference type="EMBL" id="PQL93459.1"/>
    </source>
</evidence>
<dbReference type="AlphaFoldDB" id="A0A2S8AED0"/>
<name>A0A2S8AED0_9FLAO</name>
<reference evidence="6 7" key="1">
    <citation type="submission" date="2018-02" db="EMBL/GenBank/DDBJ databases">
        <title>Genome sequences of Apibacter spp., gut symbionts of Asian honey bees.</title>
        <authorList>
            <person name="Kwong W.K."/>
            <person name="Steele M.I."/>
            <person name="Moran N.A."/>
        </authorList>
    </citation>
    <scope>NUCLEOTIDE SEQUENCE [LARGE SCALE GENOMIC DNA]</scope>
    <source>
        <strain evidence="7">wkB301</strain>
    </source>
</reference>
<feature type="transmembrane region" description="Helical" evidence="5">
    <location>
        <begin position="20"/>
        <end position="42"/>
    </location>
</feature>
<proteinExistence type="predicted"/>
<evidence type="ECO:0000313" key="7">
    <source>
        <dbReference type="Proteomes" id="UP000238042"/>
    </source>
</evidence>
<evidence type="ECO:0000256" key="4">
    <source>
        <dbReference type="ARBA" id="ARBA00023136"/>
    </source>
</evidence>